<protein>
    <recommendedName>
        <fullName evidence="1">Transcription regulator PadR N-terminal domain-containing protein</fullName>
    </recommendedName>
</protein>
<name>A0A328NLH6_9ACTN</name>
<dbReference type="EMBL" id="PYAG01000039">
    <property type="protein sequence ID" value="RAO27857.1"/>
    <property type="molecule type" value="Genomic_DNA"/>
</dbReference>
<organism evidence="2 3">
    <name type="scientific">Micromonospora saelicesensis</name>
    <dbReference type="NCBI Taxonomy" id="285676"/>
    <lineage>
        <taxon>Bacteria</taxon>
        <taxon>Bacillati</taxon>
        <taxon>Actinomycetota</taxon>
        <taxon>Actinomycetes</taxon>
        <taxon>Micromonosporales</taxon>
        <taxon>Micromonosporaceae</taxon>
        <taxon>Micromonospora</taxon>
    </lineage>
</organism>
<dbReference type="InterPro" id="IPR005149">
    <property type="entry name" value="Tscrpt_reg_PadR_N"/>
</dbReference>
<dbReference type="Gene3D" id="1.10.10.10">
    <property type="entry name" value="Winged helix-like DNA-binding domain superfamily/Winged helix DNA-binding domain"/>
    <property type="match status" value="1"/>
</dbReference>
<accession>A0A328NLH6</accession>
<evidence type="ECO:0000313" key="3">
    <source>
        <dbReference type="Proteomes" id="UP000249419"/>
    </source>
</evidence>
<evidence type="ECO:0000259" key="1">
    <source>
        <dbReference type="Pfam" id="PF03551"/>
    </source>
</evidence>
<proteinExistence type="predicted"/>
<reference evidence="2 3" key="1">
    <citation type="submission" date="2018-03" db="EMBL/GenBank/DDBJ databases">
        <title>Defining the species Micromonospora saelicesensis and Micromonospora noduli under the framework of genomics.</title>
        <authorList>
            <person name="Riesco R."/>
            <person name="Trujillo M.E."/>
        </authorList>
    </citation>
    <scope>NUCLEOTIDE SEQUENCE [LARGE SCALE GENOMIC DNA]</scope>
    <source>
        <strain evidence="2 3">PSN13</strain>
    </source>
</reference>
<evidence type="ECO:0000313" key="2">
    <source>
        <dbReference type="EMBL" id="RAO27857.1"/>
    </source>
</evidence>
<feature type="domain" description="Transcription regulator PadR N-terminal" evidence="1">
    <location>
        <begin position="43"/>
        <end position="117"/>
    </location>
</feature>
<dbReference type="InterPro" id="IPR036390">
    <property type="entry name" value="WH_DNA-bd_sf"/>
</dbReference>
<dbReference type="PANTHER" id="PTHR33169:SF13">
    <property type="entry name" value="PADR-FAMILY TRANSCRIPTIONAL REGULATOR"/>
    <property type="match status" value="1"/>
</dbReference>
<sequence length="145" mass="16176">MAGTVIRAGHVRRSAFIILAYTGYRYMLPGMAEAPLREPTFLVLTALAEAPMHGYAVIEDVLRISDGRVRLRAGTLYAVLDRLRADGLIEVEREEVVQSRLRRYYRLTALGARRLAEEASRLRHNADAARVRLRRSGLLTDGGAA</sequence>
<dbReference type="InterPro" id="IPR052509">
    <property type="entry name" value="Metal_resp_DNA-bind_regulator"/>
</dbReference>
<dbReference type="PANTHER" id="PTHR33169">
    <property type="entry name" value="PADR-FAMILY TRANSCRIPTIONAL REGULATOR"/>
    <property type="match status" value="1"/>
</dbReference>
<comment type="caution">
    <text evidence="2">The sequence shown here is derived from an EMBL/GenBank/DDBJ whole genome shotgun (WGS) entry which is preliminary data.</text>
</comment>
<dbReference type="SUPFAM" id="SSF46785">
    <property type="entry name" value="Winged helix' DNA-binding domain"/>
    <property type="match status" value="1"/>
</dbReference>
<dbReference type="AlphaFoldDB" id="A0A328NLH6"/>
<gene>
    <name evidence="2" type="ORF">PSN13_05745</name>
</gene>
<dbReference type="Proteomes" id="UP000249419">
    <property type="component" value="Unassembled WGS sequence"/>
</dbReference>
<dbReference type="Pfam" id="PF03551">
    <property type="entry name" value="PadR"/>
    <property type="match status" value="1"/>
</dbReference>
<dbReference type="InterPro" id="IPR036388">
    <property type="entry name" value="WH-like_DNA-bd_sf"/>
</dbReference>